<reference evidence="1 2" key="1">
    <citation type="journal article" date="2012" name="J. Bacteriol.">
        <title>Genome sequence of the cycloprodigiosin-producing bacterial strain Pseudoalteromonas rubra ATCC 29570(T).</title>
        <authorList>
            <person name="Xie B.B."/>
            <person name="Shu Y.L."/>
            <person name="Qin Q.L."/>
            <person name="Rong J.C."/>
            <person name="Zhang X.Y."/>
            <person name="Chen X.L."/>
            <person name="Zhou B.C."/>
            <person name="Zhang Y.Z."/>
        </authorList>
    </citation>
    <scope>NUCLEOTIDE SEQUENCE [LARGE SCALE GENOMIC DNA]</scope>
    <source>
        <strain evidence="1 2">DSM 6842</strain>
    </source>
</reference>
<sequence length="54" mass="5982">MFNALVICFNIANRDLVRQVGAEPAYAGPKVAVPMTRVSYLVKEAYPDIAKLQE</sequence>
<dbReference type="AlphaFoldDB" id="A0A8T0C438"/>
<evidence type="ECO:0000313" key="1">
    <source>
        <dbReference type="EMBL" id="KAF7785517.1"/>
    </source>
</evidence>
<accession>A0A8T0C438</accession>
<protein>
    <submittedName>
        <fullName evidence="1">Uncharacterized protein</fullName>
    </submittedName>
</protein>
<comment type="caution">
    <text evidence="1">The sequence shown here is derived from an EMBL/GenBank/DDBJ whole genome shotgun (WGS) entry which is preliminary data.</text>
</comment>
<name>A0A8T0C438_9GAMM</name>
<dbReference type="EMBL" id="AHCD03000036">
    <property type="protein sequence ID" value="KAF7785517.1"/>
    <property type="molecule type" value="Genomic_DNA"/>
</dbReference>
<organism evidence="1 2">
    <name type="scientific">Pseudoalteromonas rubra</name>
    <dbReference type="NCBI Taxonomy" id="43658"/>
    <lineage>
        <taxon>Bacteria</taxon>
        <taxon>Pseudomonadati</taxon>
        <taxon>Pseudomonadota</taxon>
        <taxon>Gammaproteobacteria</taxon>
        <taxon>Alteromonadales</taxon>
        <taxon>Pseudoalteromonadaceae</taxon>
        <taxon>Pseudoalteromonas</taxon>
    </lineage>
</organism>
<gene>
    <name evidence="1" type="ORF">PRUB_a4192</name>
</gene>
<dbReference type="Proteomes" id="UP000016480">
    <property type="component" value="Unassembled WGS sequence"/>
</dbReference>
<proteinExistence type="predicted"/>
<evidence type="ECO:0000313" key="2">
    <source>
        <dbReference type="Proteomes" id="UP000016480"/>
    </source>
</evidence>